<evidence type="ECO:0000313" key="2">
    <source>
        <dbReference type="Proteomes" id="UP000499080"/>
    </source>
</evidence>
<protein>
    <submittedName>
        <fullName evidence="1">Uncharacterized protein</fullName>
    </submittedName>
</protein>
<sequence>MLHRFWSPRHWLPPRAHNILRGFASTILVPTAVASSGVSASPSVVAFLHSKKISSGDTGFRAVVSNGGS</sequence>
<proteinExistence type="predicted"/>
<feature type="non-terminal residue" evidence="1">
    <location>
        <position position="69"/>
    </location>
</feature>
<name>A0A4Y2HWL9_ARAVE</name>
<comment type="caution">
    <text evidence="1">The sequence shown here is derived from an EMBL/GenBank/DDBJ whole genome shotgun (WGS) entry which is preliminary data.</text>
</comment>
<keyword evidence="2" id="KW-1185">Reference proteome</keyword>
<dbReference type="AlphaFoldDB" id="A0A4Y2HWL9"/>
<evidence type="ECO:0000313" key="1">
    <source>
        <dbReference type="EMBL" id="GBM69632.1"/>
    </source>
</evidence>
<organism evidence="1 2">
    <name type="scientific">Araneus ventricosus</name>
    <name type="common">Orbweaver spider</name>
    <name type="synonym">Epeira ventricosa</name>
    <dbReference type="NCBI Taxonomy" id="182803"/>
    <lineage>
        <taxon>Eukaryota</taxon>
        <taxon>Metazoa</taxon>
        <taxon>Ecdysozoa</taxon>
        <taxon>Arthropoda</taxon>
        <taxon>Chelicerata</taxon>
        <taxon>Arachnida</taxon>
        <taxon>Araneae</taxon>
        <taxon>Araneomorphae</taxon>
        <taxon>Entelegynae</taxon>
        <taxon>Araneoidea</taxon>
        <taxon>Araneidae</taxon>
        <taxon>Araneus</taxon>
    </lineage>
</organism>
<dbReference type="EMBL" id="BGPR01183407">
    <property type="protein sequence ID" value="GBM69632.1"/>
    <property type="molecule type" value="Genomic_DNA"/>
</dbReference>
<gene>
    <name evidence="1" type="ORF">AVEN_155396_1</name>
</gene>
<reference evidence="1 2" key="1">
    <citation type="journal article" date="2019" name="Sci. Rep.">
        <title>Orb-weaving spider Araneus ventricosus genome elucidates the spidroin gene catalogue.</title>
        <authorList>
            <person name="Kono N."/>
            <person name="Nakamura H."/>
            <person name="Ohtoshi R."/>
            <person name="Moran D.A.P."/>
            <person name="Shinohara A."/>
            <person name="Yoshida Y."/>
            <person name="Fujiwara M."/>
            <person name="Mori M."/>
            <person name="Tomita M."/>
            <person name="Arakawa K."/>
        </authorList>
    </citation>
    <scope>NUCLEOTIDE SEQUENCE [LARGE SCALE GENOMIC DNA]</scope>
</reference>
<dbReference type="Proteomes" id="UP000499080">
    <property type="component" value="Unassembled WGS sequence"/>
</dbReference>
<accession>A0A4Y2HWL9</accession>